<feature type="transmembrane region" description="Helical" evidence="8">
    <location>
        <begin position="340"/>
        <end position="357"/>
    </location>
</feature>
<keyword evidence="7 8" id="KW-0472">Membrane</keyword>
<keyword evidence="5 8" id="KW-0812">Transmembrane</keyword>
<accession>A0ABT2WHL0</accession>
<comment type="similarity">
    <text evidence="2">Belongs to the amino acid-polyamine-organocation (APC) superfamily. Spore germination protein (SGP) (TC 2.A.3.9) family.</text>
</comment>
<dbReference type="Gene3D" id="1.20.1740.10">
    <property type="entry name" value="Amino acid/polyamine transporter I"/>
    <property type="match status" value="1"/>
</dbReference>
<evidence type="ECO:0000256" key="4">
    <source>
        <dbReference type="ARBA" id="ARBA00022544"/>
    </source>
</evidence>
<keyword evidence="10" id="KW-1185">Reference proteome</keyword>
<protein>
    <submittedName>
        <fullName evidence="9">Spore germination protein</fullName>
    </submittedName>
</protein>
<evidence type="ECO:0000256" key="1">
    <source>
        <dbReference type="ARBA" id="ARBA00004141"/>
    </source>
</evidence>
<feature type="transmembrane region" description="Helical" evidence="8">
    <location>
        <begin position="221"/>
        <end position="241"/>
    </location>
</feature>
<evidence type="ECO:0000256" key="3">
    <source>
        <dbReference type="ARBA" id="ARBA00022448"/>
    </source>
</evidence>
<feature type="transmembrane region" description="Helical" evidence="8">
    <location>
        <begin position="145"/>
        <end position="165"/>
    </location>
</feature>
<reference evidence="9 10" key="1">
    <citation type="submission" date="2022-10" db="EMBL/GenBank/DDBJ databases">
        <title>Description of Fervidibacillus gen. nov. in the family Fervidibacillaceae fam. nov. with two species, Fervidibacillus albus sp. nov., and Fervidibacillus halotolerans sp. nov., isolated from tidal flat sediments.</title>
        <authorList>
            <person name="Kwon K.K."/>
            <person name="Yang S.-H."/>
        </authorList>
    </citation>
    <scope>NUCLEOTIDE SEQUENCE [LARGE SCALE GENOMIC DNA]</scope>
    <source>
        <strain evidence="9 10">DSM 23332</strain>
    </source>
</reference>
<gene>
    <name evidence="9" type="ORF">OEV82_03585</name>
</gene>
<dbReference type="Pfam" id="PF03845">
    <property type="entry name" value="Spore_permease"/>
    <property type="match status" value="1"/>
</dbReference>
<dbReference type="EMBL" id="JAOUSE010000006">
    <property type="protein sequence ID" value="MCU9593537.1"/>
    <property type="molecule type" value="Genomic_DNA"/>
</dbReference>
<feature type="transmembrane region" description="Helical" evidence="8">
    <location>
        <begin position="301"/>
        <end position="320"/>
    </location>
</feature>
<evidence type="ECO:0000256" key="2">
    <source>
        <dbReference type="ARBA" id="ARBA00007998"/>
    </source>
</evidence>
<feature type="transmembrane region" description="Helical" evidence="8">
    <location>
        <begin position="270"/>
        <end position="289"/>
    </location>
</feature>
<sequence>MKLKVPENRKIAPFLVFYIITSSQIGLGVLGFQRIIAKDAGTDSWISIIIGGILLQILMICIYKMLNIVKGDWYDVHAFIFGEKISKIFSLLLAIYACFKMITVLRGYIEIVQVWMFHTFNTFKFGLAFLLLSVYIVYGGFRTIVGINVFSMIILFLVMPLFLYTVPYANPSFLKPVFSHSLGEIFKAVIGISYSYMGYEIILFIYPFLKEPAKSKKWAHFALLFTTLFYLYIAILTFMFFPVESIDQLIWASLNMWKIIEMPFVERFEYIGIATWFVIMLPKVCLYLWISGRMLKRSFDVRLRTSIPIIASLCLIVLPFMENRTQIHSAIDFVSQIDLYLTGIYIPILFICVLIVWKVKKHGKTSN</sequence>
<feature type="transmembrane region" description="Helical" evidence="8">
    <location>
        <begin position="44"/>
        <end position="67"/>
    </location>
</feature>
<proteinExistence type="inferred from homology"/>
<dbReference type="PANTHER" id="PTHR34975">
    <property type="entry name" value="SPORE GERMINATION PROTEIN A2"/>
    <property type="match status" value="1"/>
</dbReference>
<evidence type="ECO:0000256" key="6">
    <source>
        <dbReference type="ARBA" id="ARBA00022989"/>
    </source>
</evidence>
<feature type="transmembrane region" description="Helical" evidence="8">
    <location>
        <begin position="12"/>
        <end position="32"/>
    </location>
</feature>
<dbReference type="Proteomes" id="UP001208656">
    <property type="component" value="Unassembled WGS sequence"/>
</dbReference>
<comment type="caution">
    <text evidence="9">The sequence shown here is derived from an EMBL/GenBank/DDBJ whole genome shotgun (WGS) entry which is preliminary data.</text>
</comment>
<keyword evidence="3" id="KW-0813">Transport</keyword>
<keyword evidence="6 8" id="KW-1133">Transmembrane helix</keyword>
<dbReference type="NCBIfam" id="TIGR00912">
    <property type="entry name" value="2A0309"/>
    <property type="match status" value="1"/>
</dbReference>
<feature type="transmembrane region" description="Helical" evidence="8">
    <location>
        <begin position="115"/>
        <end position="138"/>
    </location>
</feature>
<comment type="subcellular location">
    <subcellularLocation>
        <location evidence="1">Membrane</location>
        <topology evidence="1">Multi-pass membrane protein</topology>
    </subcellularLocation>
</comment>
<dbReference type="RefSeq" id="WP_263061053.1">
    <property type="nucleotide sequence ID" value="NZ_JAOUSE010000006.1"/>
</dbReference>
<evidence type="ECO:0000256" key="8">
    <source>
        <dbReference type="SAM" id="Phobius"/>
    </source>
</evidence>
<name>A0ABT2WHL0_9BACI</name>
<feature type="transmembrane region" description="Helical" evidence="8">
    <location>
        <begin position="185"/>
        <end position="209"/>
    </location>
</feature>
<evidence type="ECO:0000256" key="7">
    <source>
        <dbReference type="ARBA" id="ARBA00023136"/>
    </source>
</evidence>
<evidence type="ECO:0000313" key="9">
    <source>
        <dbReference type="EMBL" id="MCU9593537.1"/>
    </source>
</evidence>
<organism evidence="9 10">
    <name type="scientific">Pallidibacillus thermolactis</name>
    <dbReference type="NCBI Taxonomy" id="251051"/>
    <lineage>
        <taxon>Bacteria</taxon>
        <taxon>Bacillati</taxon>
        <taxon>Bacillota</taxon>
        <taxon>Bacilli</taxon>
        <taxon>Bacillales</taxon>
        <taxon>Bacillaceae</taxon>
        <taxon>Pallidibacillus</taxon>
    </lineage>
</organism>
<keyword evidence="4" id="KW-0309">Germination</keyword>
<evidence type="ECO:0000313" key="10">
    <source>
        <dbReference type="Proteomes" id="UP001208656"/>
    </source>
</evidence>
<evidence type="ECO:0000256" key="5">
    <source>
        <dbReference type="ARBA" id="ARBA00022692"/>
    </source>
</evidence>
<dbReference type="PANTHER" id="PTHR34975:SF2">
    <property type="entry name" value="SPORE GERMINATION PROTEIN A2"/>
    <property type="match status" value="1"/>
</dbReference>
<dbReference type="InterPro" id="IPR004761">
    <property type="entry name" value="Spore_GerAB"/>
</dbReference>
<feature type="transmembrane region" description="Helical" evidence="8">
    <location>
        <begin position="88"/>
        <end position="109"/>
    </location>
</feature>